<proteinExistence type="inferred from homology"/>
<keyword evidence="5" id="KW-1185">Reference proteome</keyword>
<evidence type="ECO:0000313" key="5">
    <source>
        <dbReference type="Proteomes" id="UP000019063"/>
    </source>
</evidence>
<dbReference type="SUPFAM" id="SSF140566">
    <property type="entry name" value="FlgN-like"/>
    <property type="match status" value="1"/>
</dbReference>
<comment type="caution">
    <text evidence="4">The sequence shown here is derived from an EMBL/GenBank/DDBJ whole genome shotgun (WGS) entry which is preliminary data.</text>
</comment>
<accession>W4HFJ3</accession>
<dbReference type="RefSeq" id="WP_043846366.1">
    <property type="nucleotide sequence ID" value="NZ_AQQW01000012.1"/>
</dbReference>
<sequence length="130" mass="14393">MILKRTGPDLRALDTLLTRESALLDQGDTRALSALIPEKEALLDRLAERSEDLRDRASGDVALREKLGDLRRRLDRNAARLDTVRHTLRDMATALERIRDRHGLGGLYGAAGTARAGDPARATTLLDREV</sequence>
<dbReference type="Gene3D" id="1.20.58.300">
    <property type="entry name" value="FlgN-like"/>
    <property type="match status" value="1"/>
</dbReference>
<evidence type="ECO:0000313" key="4">
    <source>
        <dbReference type="EMBL" id="ETW11464.1"/>
    </source>
</evidence>
<dbReference type="STRING" id="1379903.ATO8_17375"/>
<dbReference type="InterPro" id="IPR036679">
    <property type="entry name" value="FlgN-like_sf"/>
</dbReference>
<dbReference type="GO" id="GO:0044780">
    <property type="term" value="P:bacterial-type flagellum assembly"/>
    <property type="evidence" value="ECO:0007669"/>
    <property type="project" value="InterPro"/>
</dbReference>
<comment type="similarity">
    <text evidence="2">Belongs to the FlgN family.</text>
</comment>
<reference evidence="4 5" key="1">
    <citation type="journal article" date="2014" name="Antonie Van Leeuwenhoek">
        <title>Roseivivax atlanticus sp. nov., isolated from surface seawater of the Atlantic Ocean.</title>
        <authorList>
            <person name="Li G."/>
            <person name="Lai Q."/>
            <person name="Liu X."/>
            <person name="Sun F."/>
            <person name="Shao Z."/>
        </authorList>
    </citation>
    <scope>NUCLEOTIDE SEQUENCE [LARGE SCALE GENOMIC DNA]</scope>
    <source>
        <strain evidence="4 5">22II-s10s</strain>
    </source>
</reference>
<evidence type="ECO:0000256" key="1">
    <source>
        <dbReference type="ARBA" id="ARBA00002397"/>
    </source>
</evidence>
<evidence type="ECO:0000256" key="2">
    <source>
        <dbReference type="ARBA" id="ARBA00007703"/>
    </source>
</evidence>
<dbReference type="Pfam" id="PF05130">
    <property type="entry name" value="FlgN"/>
    <property type="match status" value="1"/>
</dbReference>
<evidence type="ECO:0000256" key="3">
    <source>
        <dbReference type="ARBA" id="ARBA00022795"/>
    </source>
</evidence>
<evidence type="ECO:0008006" key="6">
    <source>
        <dbReference type="Google" id="ProtNLM"/>
    </source>
</evidence>
<dbReference type="InterPro" id="IPR007809">
    <property type="entry name" value="FlgN-like"/>
</dbReference>
<gene>
    <name evidence="4" type="ORF">ATO8_17375</name>
</gene>
<dbReference type="AlphaFoldDB" id="W4HFJ3"/>
<protein>
    <recommendedName>
        <fullName evidence="6">FlgN protein</fullName>
    </recommendedName>
</protein>
<dbReference type="Proteomes" id="UP000019063">
    <property type="component" value="Unassembled WGS sequence"/>
</dbReference>
<name>W4HFJ3_9RHOB</name>
<comment type="function">
    <text evidence="1">Required for the efficient initiation of filament assembly.</text>
</comment>
<keyword evidence="3" id="KW-1005">Bacterial flagellum biogenesis</keyword>
<organism evidence="4 5">
    <name type="scientific">Roseivivax marinus</name>
    <dbReference type="NCBI Taxonomy" id="1379903"/>
    <lineage>
        <taxon>Bacteria</taxon>
        <taxon>Pseudomonadati</taxon>
        <taxon>Pseudomonadota</taxon>
        <taxon>Alphaproteobacteria</taxon>
        <taxon>Rhodobacterales</taxon>
        <taxon>Roseobacteraceae</taxon>
        <taxon>Roseivivax</taxon>
    </lineage>
</organism>
<dbReference type="eggNOG" id="ENOG5031AJN">
    <property type="taxonomic scope" value="Bacteria"/>
</dbReference>
<dbReference type="EMBL" id="AQQW01000012">
    <property type="protein sequence ID" value="ETW11464.1"/>
    <property type="molecule type" value="Genomic_DNA"/>
</dbReference>